<dbReference type="Gene3D" id="3.40.50.300">
    <property type="entry name" value="P-loop containing nucleotide triphosphate hydrolases"/>
    <property type="match status" value="1"/>
</dbReference>
<dbReference type="InterPro" id="IPR051988">
    <property type="entry name" value="HRR_RAD51_Paralog"/>
</dbReference>
<evidence type="ECO:0000256" key="2">
    <source>
        <dbReference type="ARBA" id="ARBA00023242"/>
    </source>
</evidence>
<dbReference type="PANTHER" id="PTHR46457">
    <property type="entry name" value="DNA REPAIR PROTEIN RAD51 HOMOLOG 4"/>
    <property type="match status" value="1"/>
</dbReference>
<dbReference type="GO" id="GO:0008094">
    <property type="term" value="F:ATP-dependent activity, acting on DNA"/>
    <property type="evidence" value="ECO:0007669"/>
    <property type="project" value="TreeGrafter"/>
</dbReference>
<evidence type="ECO:0000256" key="1">
    <source>
        <dbReference type="ARBA" id="ARBA00004123"/>
    </source>
</evidence>
<dbReference type="PANTHER" id="PTHR46457:SF1">
    <property type="entry name" value="DNA REPAIR PROTEIN RAD51 HOMOLOG 4"/>
    <property type="match status" value="1"/>
</dbReference>
<evidence type="ECO:0000313" key="5">
    <source>
        <dbReference type="EMBL" id="TFL02605.1"/>
    </source>
</evidence>
<feature type="region of interest" description="Disordered" evidence="3">
    <location>
        <begin position="41"/>
        <end position="64"/>
    </location>
</feature>
<reference evidence="5 6" key="1">
    <citation type="journal article" date="2019" name="Nat. Ecol. Evol.">
        <title>Megaphylogeny resolves global patterns of mushroom evolution.</title>
        <authorList>
            <person name="Varga T."/>
            <person name="Krizsan K."/>
            <person name="Foldi C."/>
            <person name="Dima B."/>
            <person name="Sanchez-Garcia M."/>
            <person name="Sanchez-Ramirez S."/>
            <person name="Szollosi G.J."/>
            <person name="Szarkandi J.G."/>
            <person name="Papp V."/>
            <person name="Albert L."/>
            <person name="Andreopoulos W."/>
            <person name="Angelini C."/>
            <person name="Antonin V."/>
            <person name="Barry K.W."/>
            <person name="Bougher N.L."/>
            <person name="Buchanan P."/>
            <person name="Buyck B."/>
            <person name="Bense V."/>
            <person name="Catcheside P."/>
            <person name="Chovatia M."/>
            <person name="Cooper J."/>
            <person name="Damon W."/>
            <person name="Desjardin D."/>
            <person name="Finy P."/>
            <person name="Geml J."/>
            <person name="Haridas S."/>
            <person name="Hughes K."/>
            <person name="Justo A."/>
            <person name="Karasinski D."/>
            <person name="Kautmanova I."/>
            <person name="Kiss B."/>
            <person name="Kocsube S."/>
            <person name="Kotiranta H."/>
            <person name="LaButti K.M."/>
            <person name="Lechner B.E."/>
            <person name="Liimatainen K."/>
            <person name="Lipzen A."/>
            <person name="Lukacs Z."/>
            <person name="Mihaltcheva S."/>
            <person name="Morgado L.N."/>
            <person name="Niskanen T."/>
            <person name="Noordeloos M.E."/>
            <person name="Ohm R.A."/>
            <person name="Ortiz-Santana B."/>
            <person name="Ovrebo C."/>
            <person name="Racz N."/>
            <person name="Riley R."/>
            <person name="Savchenko A."/>
            <person name="Shiryaev A."/>
            <person name="Soop K."/>
            <person name="Spirin V."/>
            <person name="Szebenyi C."/>
            <person name="Tomsovsky M."/>
            <person name="Tulloss R.E."/>
            <person name="Uehling J."/>
            <person name="Grigoriev I.V."/>
            <person name="Vagvolgyi C."/>
            <person name="Papp T."/>
            <person name="Martin F.M."/>
            <person name="Miettinen O."/>
            <person name="Hibbett D.S."/>
            <person name="Nagy L.G."/>
        </authorList>
    </citation>
    <scope>NUCLEOTIDE SEQUENCE [LARGE SCALE GENOMIC DNA]</scope>
    <source>
        <strain evidence="5 6">CBS 309.79</strain>
    </source>
</reference>
<dbReference type="InterPro" id="IPR027417">
    <property type="entry name" value="P-loop_NTPase"/>
</dbReference>
<dbReference type="GO" id="GO:0000400">
    <property type="term" value="F:four-way junction DNA binding"/>
    <property type="evidence" value="ECO:0007669"/>
    <property type="project" value="TreeGrafter"/>
</dbReference>
<dbReference type="GO" id="GO:0007131">
    <property type="term" value="P:reciprocal meiotic recombination"/>
    <property type="evidence" value="ECO:0007669"/>
    <property type="project" value="TreeGrafter"/>
</dbReference>
<keyword evidence="2" id="KW-0539">Nucleus</keyword>
<sequence length="324" mass="34930">MTSRSRPISSLSLPAALLSQLTRDGYETVDDLARDRPELLSQAQASQSHSRRAPLGPPSLRASHLPSSRAVSSLISASQLQSTGCTPLDKILDGGLPPGRILEISGPPGSCKERLVLSLVRQCVKDDAGVMFVDCQNMIPPELIKRTLEDATSPLPTHLISYAKIHDAVDLDIYLRNISQRIVSCSFTPKVLVIASISFLFQPFLASNVPQSSRNAFFDRIRQALIKVSAAHNLSIITTSQLSVRLLNADGTTGNFASAVTSTMSPQIGMNYLPAGKAYRVIIVPQSTSIGKLRLLSSPRGPSLSQDKASRIEEDYRLAGMGVV</sequence>
<dbReference type="STRING" id="1884261.A0A5C3QKQ4"/>
<keyword evidence="6" id="KW-1185">Reference proteome</keyword>
<dbReference type="SUPFAM" id="SSF52540">
    <property type="entry name" value="P-loop containing nucleoside triphosphate hydrolases"/>
    <property type="match status" value="1"/>
</dbReference>
<accession>A0A5C3QKQ4</accession>
<comment type="subcellular location">
    <subcellularLocation>
        <location evidence="1">Nucleus</location>
    </subcellularLocation>
</comment>
<proteinExistence type="predicted"/>
<dbReference type="GO" id="GO:0033063">
    <property type="term" value="C:Rad51B-Rad51C-Rad51D-XRCC2 complex"/>
    <property type="evidence" value="ECO:0007669"/>
    <property type="project" value="TreeGrafter"/>
</dbReference>
<name>A0A5C3QKQ4_9AGAR</name>
<dbReference type="GO" id="GO:0005815">
    <property type="term" value="C:microtubule organizing center"/>
    <property type="evidence" value="ECO:0007669"/>
    <property type="project" value="TreeGrafter"/>
</dbReference>
<feature type="domain" description="RecA-like N-terminal" evidence="4">
    <location>
        <begin position="80"/>
        <end position="145"/>
    </location>
</feature>
<dbReference type="Pfam" id="PF00154">
    <property type="entry name" value="RecA_N"/>
    <property type="match status" value="1"/>
</dbReference>
<dbReference type="AlphaFoldDB" id="A0A5C3QKQ4"/>
<evidence type="ECO:0000313" key="6">
    <source>
        <dbReference type="Proteomes" id="UP000305067"/>
    </source>
</evidence>
<dbReference type="GO" id="GO:0000724">
    <property type="term" value="P:double-strand break repair via homologous recombination"/>
    <property type="evidence" value="ECO:0007669"/>
    <property type="project" value="TreeGrafter"/>
</dbReference>
<dbReference type="Proteomes" id="UP000305067">
    <property type="component" value="Unassembled WGS sequence"/>
</dbReference>
<dbReference type="GO" id="GO:0003697">
    <property type="term" value="F:single-stranded DNA binding"/>
    <property type="evidence" value="ECO:0007669"/>
    <property type="project" value="TreeGrafter"/>
</dbReference>
<dbReference type="OrthoDB" id="5957327at2759"/>
<organism evidence="5 6">
    <name type="scientific">Pterulicium gracile</name>
    <dbReference type="NCBI Taxonomy" id="1884261"/>
    <lineage>
        <taxon>Eukaryota</taxon>
        <taxon>Fungi</taxon>
        <taxon>Dikarya</taxon>
        <taxon>Basidiomycota</taxon>
        <taxon>Agaricomycotina</taxon>
        <taxon>Agaricomycetes</taxon>
        <taxon>Agaricomycetidae</taxon>
        <taxon>Agaricales</taxon>
        <taxon>Pleurotineae</taxon>
        <taxon>Pterulaceae</taxon>
        <taxon>Pterulicium</taxon>
    </lineage>
</organism>
<dbReference type="GO" id="GO:0000723">
    <property type="term" value="P:telomere maintenance"/>
    <property type="evidence" value="ECO:0007669"/>
    <property type="project" value="TreeGrafter"/>
</dbReference>
<dbReference type="GO" id="GO:0042148">
    <property type="term" value="P:DNA strand invasion"/>
    <property type="evidence" value="ECO:0007669"/>
    <property type="project" value="TreeGrafter"/>
</dbReference>
<protein>
    <submittedName>
        <fullName evidence="5">P-loop containing nucleoside triphosphate hydrolase protein</fullName>
    </submittedName>
</protein>
<evidence type="ECO:0000256" key="3">
    <source>
        <dbReference type="SAM" id="MobiDB-lite"/>
    </source>
</evidence>
<gene>
    <name evidence="5" type="ORF">BDV98DRAFT_566096</name>
</gene>
<dbReference type="GO" id="GO:0016787">
    <property type="term" value="F:hydrolase activity"/>
    <property type="evidence" value="ECO:0007669"/>
    <property type="project" value="UniProtKB-KW"/>
</dbReference>
<dbReference type="InterPro" id="IPR049428">
    <property type="entry name" value="RecA-like_N"/>
</dbReference>
<keyword evidence="5" id="KW-0378">Hydrolase</keyword>
<dbReference type="EMBL" id="ML178822">
    <property type="protein sequence ID" value="TFL02605.1"/>
    <property type="molecule type" value="Genomic_DNA"/>
</dbReference>
<evidence type="ECO:0000259" key="4">
    <source>
        <dbReference type="Pfam" id="PF00154"/>
    </source>
</evidence>
<dbReference type="GO" id="GO:0005657">
    <property type="term" value="C:replication fork"/>
    <property type="evidence" value="ECO:0007669"/>
    <property type="project" value="TreeGrafter"/>
</dbReference>